<keyword evidence="2" id="KW-1185">Reference proteome</keyword>
<protein>
    <submittedName>
        <fullName evidence="1">Uncharacterized protein</fullName>
    </submittedName>
</protein>
<name>A0A371AXJ1_9FIRM</name>
<sequence length="112" mass="12540">MTAAYARMMAQKYRKAEVEFKQHASTINSEYQMNINNVALGNPPEAGTSLEGMYYEDSYKQAISEWKTKYEVLKGYCTTMTSEVVQCGVNAGIRAEHWEEVARALEAAEGGI</sequence>
<dbReference type="Proteomes" id="UP000255036">
    <property type="component" value="Unassembled WGS sequence"/>
</dbReference>
<accession>A0A371AXJ1</accession>
<evidence type="ECO:0000313" key="1">
    <source>
        <dbReference type="EMBL" id="RDU24242.1"/>
    </source>
</evidence>
<dbReference type="EMBL" id="QRCT01000014">
    <property type="protein sequence ID" value="RDU24242.1"/>
    <property type="molecule type" value="Genomic_DNA"/>
</dbReference>
<organism evidence="1 2">
    <name type="scientific">Anaerosacchariphilus polymeriproducens</name>
    <dbReference type="NCBI Taxonomy" id="1812858"/>
    <lineage>
        <taxon>Bacteria</taxon>
        <taxon>Bacillati</taxon>
        <taxon>Bacillota</taxon>
        <taxon>Clostridia</taxon>
        <taxon>Lachnospirales</taxon>
        <taxon>Lachnospiraceae</taxon>
        <taxon>Anaerosacchariphilus</taxon>
    </lineage>
</organism>
<dbReference type="AlphaFoldDB" id="A0A371AXJ1"/>
<proteinExistence type="predicted"/>
<comment type="caution">
    <text evidence="1">The sequence shown here is derived from an EMBL/GenBank/DDBJ whole genome shotgun (WGS) entry which is preliminary data.</text>
</comment>
<evidence type="ECO:0000313" key="2">
    <source>
        <dbReference type="Proteomes" id="UP000255036"/>
    </source>
</evidence>
<gene>
    <name evidence="1" type="ORF">DWV06_05965</name>
</gene>
<reference evidence="1 2" key="1">
    <citation type="submission" date="2018-07" db="EMBL/GenBank/DDBJ databases">
        <title>Anaerosacharophilus polymeroproducens gen. nov. sp. nov., an anaerobic bacterium isolated from salt field.</title>
        <authorList>
            <person name="Kim W."/>
            <person name="Yang S.-H."/>
            <person name="Oh J."/>
            <person name="Lee J.-H."/>
            <person name="Kwon K.K."/>
        </authorList>
    </citation>
    <scope>NUCLEOTIDE SEQUENCE [LARGE SCALE GENOMIC DNA]</scope>
    <source>
        <strain evidence="1 2">MCWD5</strain>
    </source>
</reference>
<dbReference type="RefSeq" id="WP_115481266.1">
    <property type="nucleotide sequence ID" value="NZ_QRCT01000014.1"/>
</dbReference>